<protein>
    <submittedName>
        <fullName evidence="1">Uncharacterized protein</fullName>
    </submittedName>
</protein>
<accession>A0ABV0ZAE0</accession>
<keyword evidence="2" id="KW-1185">Reference proteome</keyword>
<evidence type="ECO:0000313" key="1">
    <source>
        <dbReference type="EMBL" id="MEQ2302916.1"/>
    </source>
</evidence>
<reference evidence="1 2" key="1">
    <citation type="submission" date="2021-06" db="EMBL/GenBank/DDBJ databases">
        <authorList>
            <person name="Palmer J.M."/>
        </authorList>
    </citation>
    <scope>NUCLEOTIDE SEQUENCE [LARGE SCALE GENOMIC DNA]</scope>
    <source>
        <strain evidence="1 2">AS_MEX2019</strain>
        <tissue evidence="1">Muscle</tissue>
    </source>
</reference>
<dbReference type="Proteomes" id="UP001469553">
    <property type="component" value="Unassembled WGS sequence"/>
</dbReference>
<dbReference type="EMBL" id="JAHRIP010057127">
    <property type="protein sequence ID" value="MEQ2302916.1"/>
    <property type="molecule type" value="Genomic_DNA"/>
</dbReference>
<gene>
    <name evidence="1" type="ORF">AMECASPLE_011540</name>
</gene>
<name>A0ABV0ZAE0_9TELE</name>
<sequence>MNSHHLLWTDVSGWQRSDSSLLGLSCDQTLLTLHCVHLPSRPAKIHHAVPSSPSSWINFTLLWLIIGSQTPLVPPWRFTISSPCKHILKFPISSSIVSNPTCPLPCAVRLILCSWSRISISLIQSVTINILKFLLSPECVLQLCTKNNDAEKRFCDLSYTGLFSMLEAI</sequence>
<proteinExistence type="predicted"/>
<comment type="caution">
    <text evidence="1">The sequence shown here is derived from an EMBL/GenBank/DDBJ whole genome shotgun (WGS) entry which is preliminary data.</text>
</comment>
<organism evidence="1 2">
    <name type="scientific">Ameca splendens</name>
    <dbReference type="NCBI Taxonomy" id="208324"/>
    <lineage>
        <taxon>Eukaryota</taxon>
        <taxon>Metazoa</taxon>
        <taxon>Chordata</taxon>
        <taxon>Craniata</taxon>
        <taxon>Vertebrata</taxon>
        <taxon>Euteleostomi</taxon>
        <taxon>Actinopterygii</taxon>
        <taxon>Neopterygii</taxon>
        <taxon>Teleostei</taxon>
        <taxon>Neoteleostei</taxon>
        <taxon>Acanthomorphata</taxon>
        <taxon>Ovalentaria</taxon>
        <taxon>Atherinomorphae</taxon>
        <taxon>Cyprinodontiformes</taxon>
        <taxon>Goodeidae</taxon>
        <taxon>Ameca</taxon>
    </lineage>
</organism>
<evidence type="ECO:0000313" key="2">
    <source>
        <dbReference type="Proteomes" id="UP001469553"/>
    </source>
</evidence>